<sequence length="70" mass="7849">MTRRMSPSGISLCRTLRCVTPCPGDSCCCLPYPTTCSPPLKSMNEISNSLRPSLPLLEMMRRQHSEWYAG</sequence>
<proteinExistence type="predicted"/>
<protein>
    <submittedName>
        <fullName evidence="1">Uncharacterized protein</fullName>
    </submittedName>
</protein>
<organism evidence="1">
    <name type="scientific">Arundo donax</name>
    <name type="common">Giant reed</name>
    <name type="synonym">Donax arundinaceus</name>
    <dbReference type="NCBI Taxonomy" id="35708"/>
    <lineage>
        <taxon>Eukaryota</taxon>
        <taxon>Viridiplantae</taxon>
        <taxon>Streptophyta</taxon>
        <taxon>Embryophyta</taxon>
        <taxon>Tracheophyta</taxon>
        <taxon>Spermatophyta</taxon>
        <taxon>Magnoliopsida</taxon>
        <taxon>Liliopsida</taxon>
        <taxon>Poales</taxon>
        <taxon>Poaceae</taxon>
        <taxon>PACMAD clade</taxon>
        <taxon>Arundinoideae</taxon>
        <taxon>Arundineae</taxon>
        <taxon>Arundo</taxon>
    </lineage>
</organism>
<dbReference type="EMBL" id="GBRH01236866">
    <property type="protein sequence ID" value="JAD61029.1"/>
    <property type="molecule type" value="Transcribed_RNA"/>
</dbReference>
<reference evidence="1" key="2">
    <citation type="journal article" date="2015" name="Data Brief">
        <title>Shoot transcriptome of the giant reed, Arundo donax.</title>
        <authorList>
            <person name="Barrero R.A."/>
            <person name="Guerrero F.D."/>
            <person name="Moolhuijzen P."/>
            <person name="Goolsby J.A."/>
            <person name="Tidwell J."/>
            <person name="Bellgard S.E."/>
            <person name="Bellgard M.I."/>
        </authorList>
    </citation>
    <scope>NUCLEOTIDE SEQUENCE</scope>
    <source>
        <tissue evidence="1">Shoot tissue taken approximately 20 cm above the soil surface</tissue>
    </source>
</reference>
<dbReference type="AlphaFoldDB" id="A0A0A9BAP8"/>
<evidence type="ECO:0000313" key="1">
    <source>
        <dbReference type="EMBL" id="JAD61029.1"/>
    </source>
</evidence>
<accession>A0A0A9BAP8</accession>
<reference evidence="1" key="1">
    <citation type="submission" date="2014-09" db="EMBL/GenBank/DDBJ databases">
        <authorList>
            <person name="Magalhaes I.L.F."/>
            <person name="Oliveira U."/>
            <person name="Santos F.R."/>
            <person name="Vidigal T.H.D.A."/>
            <person name="Brescovit A.D."/>
            <person name="Santos A.J."/>
        </authorList>
    </citation>
    <scope>NUCLEOTIDE SEQUENCE</scope>
    <source>
        <tissue evidence="1">Shoot tissue taken approximately 20 cm above the soil surface</tissue>
    </source>
</reference>
<name>A0A0A9BAP8_ARUDO</name>